<feature type="compositionally biased region" description="Acidic residues" evidence="5">
    <location>
        <begin position="317"/>
        <end position="329"/>
    </location>
</feature>
<dbReference type="SUPFAM" id="SSF58038">
    <property type="entry name" value="SNARE fusion complex"/>
    <property type="match status" value="1"/>
</dbReference>
<dbReference type="FunFam" id="1.20.5.110:FF:000058">
    <property type="entry name" value="VAM7p Vacuolar SNARE protein"/>
    <property type="match status" value="1"/>
</dbReference>
<feature type="domain" description="T-SNARE coiled-coil homology" evidence="6">
    <location>
        <begin position="774"/>
        <end position="836"/>
    </location>
</feature>
<accession>A0A319FKW2</accession>
<dbReference type="SMART" id="SM00312">
    <property type="entry name" value="PX"/>
    <property type="match status" value="1"/>
</dbReference>
<dbReference type="PANTHER" id="PTHR22775">
    <property type="entry name" value="SORTING NEXIN"/>
    <property type="match status" value="1"/>
</dbReference>
<dbReference type="FunFam" id="3.30.1520.10:FF:000052">
    <property type="entry name" value="Putative SNARE complex subunit (Vam7)"/>
    <property type="match status" value="1"/>
</dbReference>
<dbReference type="InterPro" id="IPR000727">
    <property type="entry name" value="T_SNARE_dom"/>
</dbReference>
<comment type="subcellular location">
    <subcellularLocation>
        <location evidence="1">Vacuole</location>
    </subcellularLocation>
</comment>
<proteinExistence type="predicted"/>
<dbReference type="CDD" id="cd06897">
    <property type="entry name" value="PX_SNARE"/>
    <property type="match status" value="1"/>
</dbReference>
<feature type="region of interest" description="Disordered" evidence="5">
    <location>
        <begin position="306"/>
        <end position="354"/>
    </location>
</feature>
<dbReference type="GO" id="GO:0000329">
    <property type="term" value="C:fungal-type vacuole membrane"/>
    <property type="evidence" value="ECO:0007669"/>
    <property type="project" value="UniProtKB-ARBA"/>
</dbReference>
<dbReference type="GO" id="GO:0035091">
    <property type="term" value="F:phosphatidylinositol binding"/>
    <property type="evidence" value="ECO:0007669"/>
    <property type="project" value="InterPro"/>
</dbReference>
<evidence type="ECO:0000259" key="7">
    <source>
        <dbReference type="PROSITE" id="PS50195"/>
    </source>
</evidence>
<dbReference type="GO" id="GO:0007034">
    <property type="term" value="P:vacuolar transport"/>
    <property type="evidence" value="ECO:0007669"/>
    <property type="project" value="UniProtKB-ARBA"/>
</dbReference>
<evidence type="ECO:0000256" key="5">
    <source>
        <dbReference type="SAM" id="MobiDB-lite"/>
    </source>
</evidence>
<dbReference type="AlphaFoldDB" id="A0A319FKW2"/>
<dbReference type="GO" id="GO:0016192">
    <property type="term" value="P:vesicle-mediated transport"/>
    <property type="evidence" value="ECO:0007669"/>
    <property type="project" value="UniProtKB-ARBA"/>
</dbReference>
<evidence type="ECO:0000256" key="2">
    <source>
        <dbReference type="ARBA" id="ARBA00022554"/>
    </source>
</evidence>
<evidence type="ECO:0000256" key="3">
    <source>
        <dbReference type="ARBA" id="ARBA00023054"/>
    </source>
</evidence>
<dbReference type="Pfam" id="PF04938">
    <property type="entry name" value="SIP1"/>
    <property type="match status" value="1"/>
</dbReference>
<gene>
    <name evidence="8" type="ORF">BO78DRAFT_338809</name>
</gene>
<protein>
    <recommendedName>
        <fullName evidence="10">SNARE complex subunit</fullName>
    </recommendedName>
</protein>
<dbReference type="Gene3D" id="1.20.5.110">
    <property type="match status" value="1"/>
</dbReference>
<dbReference type="PROSITE" id="PS50195">
    <property type="entry name" value="PX"/>
    <property type="match status" value="1"/>
</dbReference>
<evidence type="ECO:0000256" key="4">
    <source>
        <dbReference type="ARBA" id="ARBA00054927"/>
    </source>
</evidence>
<feature type="region of interest" description="Disordered" evidence="5">
    <location>
        <begin position="1"/>
        <end position="69"/>
    </location>
</feature>
<evidence type="ECO:0008006" key="10">
    <source>
        <dbReference type="Google" id="ProtNLM"/>
    </source>
</evidence>
<dbReference type="OrthoDB" id="428895at2759"/>
<dbReference type="InterPro" id="IPR035426">
    <property type="entry name" value="Gemin2/Brr1"/>
</dbReference>
<dbReference type="CDD" id="cd15858">
    <property type="entry name" value="SNARE_VAM7"/>
    <property type="match status" value="1"/>
</dbReference>
<feature type="region of interest" description="Disordered" evidence="5">
    <location>
        <begin position="640"/>
        <end position="690"/>
    </location>
</feature>
<reference evidence="8 9" key="1">
    <citation type="submission" date="2018-02" db="EMBL/GenBank/DDBJ databases">
        <title>The genomes of Aspergillus section Nigri reveals drivers in fungal speciation.</title>
        <authorList>
            <consortium name="DOE Joint Genome Institute"/>
            <person name="Vesth T.C."/>
            <person name="Nybo J."/>
            <person name="Theobald S."/>
            <person name="Brandl J."/>
            <person name="Frisvad J.C."/>
            <person name="Nielsen K.F."/>
            <person name="Lyhne E.K."/>
            <person name="Kogle M.E."/>
            <person name="Kuo A."/>
            <person name="Riley R."/>
            <person name="Clum A."/>
            <person name="Nolan M."/>
            <person name="Lipzen A."/>
            <person name="Salamov A."/>
            <person name="Henrissat B."/>
            <person name="Wiebenga A."/>
            <person name="De vries R.P."/>
            <person name="Grigoriev I.V."/>
            <person name="Mortensen U.H."/>
            <person name="Andersen M.R."/>
            <person name="Baker S.E."/>
        </authorList>
    </citation>
    <scope>NUCLEOTIDE SEQUENCE [LARGE SCALE GENOMIC DNA]</scope>
    <source>
        <strain evidence="8 9">CBS 121057</strain>
    </source>
</reference>
<dbReference type="InterPro" id="IPR001683">
    <property type="entry name" value="PX_dom"/>
</dbReference>
<dbReference type="VEuPathDB" id="FungiDB:BO78DRAFT_338809"/>
<dbReference type="PANTHER" id="PTHR22775:SF3">
    <property type="entry name" value="SORTING NEXIN-13"/>
    <property type="match status" value="1"/>
</dbReference>
<dbReference type="InterPro" id="IPR036871">
    <property type="entry name" value="PX_dom_sf"/>
</dbReference>
<dbReference type="Proteomes" id="UP000248423">
    <property type="component" value="Unassembled WGS sequence"/>
</dbReference>
<keyword evidence="2" id="KW-0926">Vacuole</keyword>
<keyword evidence="3" id="KW-0175">Coiled coil</keyword>
<feature type="compositionally biased region" description="Basic and acidic residues" evidence="5">
    <location>
        <begin position="306"/>
        <end position="316"/>
    </location>
</feature>
<dbReference type="GO" id="GO:0097576">
    <property type="term" value="P:vacuole fusion"/>
    <property type="evidence" value="ECO:0007669"/>
    <property type="project" value="UniProtKB-ARBA"/>
</dbReference>
<feature type="compositionally biased region" description="Polar residues" evidence="5">
    <location>
        <begin position="673"/>
        <end position="689"/>
    </location>
</feature>
<feature type="domain" description="PX" evidence="7">
    <location>
        <begin position="429"/>
        <end position="544"/>
    </location>
</feature>
<feature type="compositionally biased region" description="Basic and acidic residues" evidence="5">
    <location>
        <begin position="114"/>
        <end position="126"/>
    </location>
</feature>
<sequence length="837" mass="91743">MASMPDKRKPSGSFSGSSPYAKRSRPSYAEDDDEEEAPQLTVTPYERPRNHPVYGQKSAFPGLDVAGGDELFYGPAEDGMEYLRMVRSEANSLPFLFTAPQTTEPPTETDNKDEELKPQPQEEEKPPQPVPEGVIVDGVFFVPPSSNTNTAAAAPRADVAEAGISDAQSSYYNLLHHRFLLLRSILKCTPPSEAIVALDDSHPISLPRHARNARKEWRRLLLAVDPQTVQLTCMDMESVLGVLGIMARLMSENVRSGDAQRVRRIGAWAWGLLGKCRDVGQLGTEEVGEIRELGKRAVKILRKMREEDEKKMRGEGDASDEDDDEEDTMEQGAEGEGVVNQMHGPNDDQDHDMQDVEEPATDELEIAKARLQAKIQDVEEQPPAMDSGTGSEENAIEVAVQTRAMLDMIITVVGEKPQQKKPPPPPTMAPTLEITIPTTSISPTTPPYTLYNITLRLPLRSFTISKRYSDFTTFHTTLTTQTNAPPPAPLPPKSWFQNTISNSTLRESRRETLETYLRAINESDDPRWRNSPVWRAFLNLPSLPNTTTNGSSPASRLHAAITDPDNIEGGGITDPILWLDCFRDMKGHLHDARLYLTRRDQETTPQKQHESSAKAKSELVRAGGLITTLENGLKNLSGSATASGGGLGSGGTGDDGSGGGSGSRPGSKLGRRNTASTIASWSVSGNNTLGEGEMRRRKDLLINARKEKDGLEDLLNAMAAKSRIDSAVASIQDKEALMGTKGGKKPVRSSGRVLGRETERTRELDNAGVVHLQKQMMADQDIAVDELMRIVNRQKELGIAINNELQVQNEMLSLADEDATRLGGKIDIGKKRIGRIS</sequence>
<feature type="compositionally biased region" description="Basic and acidic residues" evidence="5">
    <location>
        <begin position="345"/>
        <end position="354"/>
    </location>
</feature>
<name>A0A319FKW2_ASPSB</name>
<evidence type="ECO:0000259" key="6">
    <source>
        <dbReference type="PROSITE" id="PS50192"/>
    </source>
</evidence>
<comment type="function">
    <text evidence="4">Essential for proper morphogenesis of the vacuole. May exist as structural reinforcement on the surface of the vacuolar membrane and be required for maintenance against rupture by osmotic pressure.</text>
</comment>
<feature type="compositionally biased region" description="Gly residues" evidence="5">
    <location>
        <begin position="643"/>
        <end position="663"/>
    </location>
</feature>
<dbReference type="EMBL" id="KZ826332">
    <property type="protein sequence ID" value="PYI08833.1"/>
    <property type="molecule type" value="Genomic_DNA"/>
</dbReference>
<dbReference type="Gene3D" id="1.20.58.1070">
    <property type="match status" value="1"/>
</dbReference>
<dbReference type="SUPFAM" id="SSF64268">
    <property type="entry name" value="PX domain"/>
    <property type="match status" value="1"/>
</dbReference>
<organism evidence="8 9">
    <name type="scientific">Aspergillus sclerotiicarbonarius (strain CBS 121057 / IBT 28362)</name>
    <dbReference type="NCBI Taxonomy" id="1448318"/>
    <lineage>
        <taxon>Eukaryota</taxon>
        <taxon>Fungi</taxon>
        <taxon>Dikarya</taxon>
        <taxon>Ascomycota</taxon>
        <taxon>Pezizomycotina</taxon>
        <taxon>Eurotiomycetes</taxon>
        <taxon>Eurotiomycetidae</taxon>
        <taxon>Eurotiales</taxon>
        <taxon>Aspergillaceae</taxon>
        <taxon>Aspergillus</taxon>
        <taxon>Aspergillus subgen. Circumdati</taxon>
    </lineage>
</organism>
<keyword evidence="9" id="KW-1185">Reference proteome</keyword>
<evidence type="ECO:0000256" key="1">
    <source>
        <dbReference type="ARBA" id="ARBA00004116"/>
    </source>
</evidence>
<evidence type="ECO:0000313" key="8">
    <source>
        <dbReference type="EMBL" id="PYI08833.1"/>
    </source>
</evidence>
<evidence type="ECO:0000313" key="9">
    <source>
        <dbReference type="Proteomes" id="UP000248423"/>
    </source>
</evidence>
<feature type="region of interest" description="Disordered" evidence="5">
    <location>
        <begin position="96"/>
        <end position="131"/>
    </location>
</feature>
<dbReference type="STRING" id="1448318.A0A319FKW2"/>
<dbReference type="Gene3D" id="3.30.1520.10">
    <property type="entry name" value="Phox-like domain"/>
    <property type="match status" value="1"/>
</dbReference>
<dbReference type="GO" id="GO:0000387">
    <property type="term" value="P:spliceosomal snRNP assembly"/>
    <property type="evidence" value="ECO:0007669"/>
    <property type="project" value="InterPro"/>
</dbReference>
<dbReference type="PROSITE" id="PS50192">
    <property type="entry name" value="T_SNARE"/>
    <property type="match status" value="1"/>
</dbReference>
<dbReference type="Pfam" id="PF00787">
    <property type="entry name" value="PX"/>
    <property type="match status" value="1"/>
</dbReference>